<dbReference type="SMART" id="SM00183">
    <property type="entry name" value="NAT_PEP"/>
    <property type="match status" value="1"/>
</dbReference>
<evidence type="ECO:0000256" key="4">
    <source>
        <dbReference type="ARBA" id="ARBA00022729"/>
    </source>
</evidence>
<comment type="caution">
    <text evidence="13">The sequence shown here is derived from an EMBL/GenBank/DDBJ whole genome shotgun (WGS) entry which is preliminary data.</text>
</comment>
<keyword evidence="3" id="KW-0964">Secreted</keyword>
<evidence type="ECO:0000256" key="5">
    <source>
        <dbReference type="ARBA" id="ARBA00022858"/>
    </source>
</evidence>
<dbReference type="InterPro" id="IPR002408">
    <property type="entry name" value="Natriuretic_peptide_brain"/>
</dbReference>
<evidence type="ECO:0000256" key="2">
    <source>
        <dbReference type="ARBA" id="ARBA00020075"/>
    </source>
</evidence>
<gene>
    <name evidence="13" type="ORF">mMyoMyo1_014080</name>
</gene>
<dbReference type="GO" id="GO:0005737">
    <property type="term" value="C:cytoplasm"/>
    <property type="evidence" value="ECO:0007669"/>
    <property type="project" value="TreeGrafter"/>
</dbReference>
<dbReference type="GO" id="GO:0003085">
    <property type="term" value="P:negative regulation of systemic arterial blood pressure"/>
    <property type="evidence" value="ECO:0007669"/>
    <property type="project" value="TreeGrafter"/>
</dbReference>
<evidence type="ECO:0000313" key="13">
    <source>
        <dbReference type="EMBL" id="KAF6379575.1"/>
    </source>
</evidence>
<dbReference type="Proteomes" id="UP000527355">
    <property type="component" value="Unassembled WGS sequence"/>
</dbReference>
<keyword evidence="6" id="KW-1015">Disulfide bond</keyword>
<organism evidence="13 14">
    <name type="scientific">Myotis myotis</name>
    <name type="common">Greater mouse-eared bat</name>
    <name type="synonym">Vespertilio myotis</name>
    <dbReference type="NCBI Taxonomy" id="51298"/>
    <lineage>
        <taxon>Eukaryota</taxon>
        <taxon>Metazoa</taxon>
        <taxon>Chordata</taxon>
        <taxon>Craniata</taxon>
        <taxon>Vertebrata</taxon>
        <taxon>Euteleostomi</taxon>
        <taxon>Mammalia</taxon>
        <taxon>Eutheria</taxon>
        <taxon>Laurasiatheria</taxon>
        <taxon>Chiroptera</taxon>
        <taxon>Yangochiroptera</taxon>
        <taxon>Vespertilionidae</taxon>
        <taxon>Myotis</taxon>
    </lineage>
</organism>
<dbReference type="GO" id="GO:0007218">
    <property type="term" value="P:neuropeptide signaling pathway"/>
    <property type="evidence" value="ECO:0007669"/>
    <property type="project" value="TreeGrafter"/>
</dbReference>
<evidence type="ECO:0000256" key="11">
    <source>
        <dbReference type="SAM" id="MobiDB-lite"/>
    </source>
</evidence>
<comment type="subcellular location">
    <subcellularLocation>
        <location evidence="1">Secreted</location>
    </subcellularLocation>
</comment>
<feature type="signal peptide" evidence="12">
    <location>
        <begin position="1"/>
        <end position="26"/>
    </location>
</feature>
<evidence type="ECO:0000256" key="12">
    <source>
        <dbReference type="SAM" id="SignalP"/>
    </source>
</evidence>
<dbReference type="GO" id="GO:0097746">
    <property type="term" value="P:blood vessel diameter maintenance"/>
    <property type="evidence" value="ECO:0007669"/>
    <property type="project" value="UniProtKB-KW"/>
</dbReference>
<feature type="compositionally biased region" description="Low complexity" evidence="11">
    <location>
        <begin position="61"/>
        <end position="87"/>
    </location>
</feature>
<evidence type="ECO:0000256" key="1">
    <source>
        <dbReference type="ARBA" id="ARBA00004613"/>
    </source>
</evidence>
<dbReference type="PRINTS" id="PR00712">
    <property type="entry name" value="BNATPEPTIDE"/>
</dbReference>
<comment type="function">
    <text evidence="10">Cardiac hormone that plays a key role in mediating cardio-renal homeostasis. May also function as a paracrine antifibrotic factor in the heart. Acts by specifically binding and stimulating NPR1 to produce cGMP, which in turn activates effector proteins that drive various biological responses. Involved in regulating the extracellular fluid volume and maintaining the fluid-electrolyte balance through natriuresis, diuresis, vasorelaxation, and inhibition of renin and aldosterone secretion. Binds the clearance receptor NPR3.</text>
</comment>
<evidence type="ECO:0000256" key="6">
    <source>
        <dbReference type="ARBA" id="ARBA00023157"/>
    </source>
</evidence>
<dbReference type="GO" id="GO:0019934">
    <property type="term" value="P:cGMP-mediated signaling"/>
    <property type="evidence" value="ECO:0007669"/>
    <property type="project" value="TreeGrafter"/>
</dbReference>
<dbReference type="GO" id="GO:0051427">
    <property type="term" value="F:hormone receptor binding"/>
    <property type="evidence" value="ECO:0007669"/>
    <property type="project" value="TreeGrafter"/>
</dbReference>
<protein>
    <recommendedName>
        <fullName evidence="2">Natriuretic peptides B</fullName>
    </recommendedName>
    <alternativeName>
        <fullName evidence="7">Brain natriuretic factor prohormone</fullName>
    </alternativeName>
    <alternativeName>
        <fullName evidence="8">Gamma-brain natriuretic peptide</fullName>
    </alternativeName>
    <alternativeName>
        <fullName evidence="9">Iso-ANP</fullName>
    </alternativeName>
</protein>
<evidence type="ECO:0000313" key="14">
    <source>
        <dbReference type="Proteomes" id="UP000527355"/>
    </source>
</evidence>
<evidence type="ECO:0000256" key="8">
    <source>
        <dbReference type="ARBA" id="ARBA00032322"/>
    </source>
</evidence>
<evidence type="ECO:0000256" key="9">
    <source>
        <dbReference type="ARBA" id="ARBA00032369"/>
    </source>
</evidence>
<feature type="region of interest" description="Disordered" evidence="11">
    <location>
        <begin position="22"/>
        <end position="128"/>
    </location>
</feature>
<dbReference type="InterPro" id="IPR000663">
    <property type="entry name" value="Natr_peptide"/>
</dbReference>
<reference evidence="13 14" key="1">
    <citation type="journal article" date="2020" name="Nature">
        <title>Six reference-quality genomes reveal evolution of bat adaptations.</title>
        <authorList>
            <person name="Jebb D."/>
            <person name="Huang Z."/>
            <person name="Pippel M."/>
            <person name="Hughes G.M."/>
            <person name="Lavrichenko K."/>
            <person name="Devanna P."/>
            <person name="Winkler S."/>
            <person name="Jermiin L.S."/>
            <person name="Skirmuntt E.C."/>
            <person name="Katzourakis A."/>
            <person name="Burkitt-Gray L."/>
            <person name="Ray D.A."/>
            <person name="Sullivan K.A.M."/>
            <person name="Roscito J.G."/>
            <person name="Kirilenko B.M."/>
            <person name="Davalos L.M."/>
            <person name="Corthals A.P."/>
            <person name="Power M.L."/>
            <person name="Jones G."/>
            <person name="Ransome R.D."/>
            <person name="Dechmann D.K.N."/>
            <person name="Locatelli A.G."/>
            <person name="Puechmaille S.J."/>
            <person name="Fedrigo O."/>
            <person name="Jarvis E.D."/>
            <person name="Hiller M."/>
            <person name="Vernes S.C."/>
            <person name="Myers E.W."/>
            <person name="Teeling E.C."/>
        </authorList>
    </citation>
    <scope>NUCLEOTIDE SEQUENCE [LARGE SCALE GENOMIC DNA]</scope>
    <source>
        <strain evidence="13">MMyoMyo1</strain>
        <tissue evidence="13">Flight muscle</tissue>
    </source>
</reference>
<dbReference type="VEuPathDB" id="HostDB:GeneID_118677236"/>
<dbReference type="OrthoDB" id="9892281at2759"/>
<accession>A0A7J7ZZV0</accession>
<name>A0A7J7ZZV0_MYOMY</name>
<evidence type="ECO:0000256" key="3">
    <source>
        <dbReference type="ARBA" id="ARBA00022525"/>
    </source>
</evidence>
<keyword evidence="5" id="KW-0838">Vasoactive</keyword>
<feature type="chain" id="PRO_5029736506" description="Natriuretic peptides B" evidence="12">
    <location>
        <begin position="27"/>
        <end position="128"/>
    </location>
</feature>
<dbReference type="GO" id="GO:0005615">
    <property type="term" value="C:extracellular space"/>
    <property type="evidence" value="ECO:0007669"/>
    <property type="project" value="TreeGrafter"/>
</dbReference>
<dbReference type="PANTHER" id="PTHR14066">
    <property type="entry name" value="ATRIAL NATRIURETIC FACTOR PRECURSOR"/>
    <property type="match status" value="1"/>
</dbReference>
<dbReference type="Pfam" id="PF00212">
    <property type="entry name" value="ANP"/>
    <property type="match status" value="1"/>
</dbReference>
<dbReference type="GO" id="GO:0006182">
    <property type="term" value="P:cGMP biosynthetic process"/>
    <property type="evidence" value="ECO:0007669"/>
    <property type="project" value="TreeGrafter"/>
</dbReference>
<keyword evidence="14" id="KW-1185">Reference proteome</keyword>
<evidence type="ECO:0000256" key="7">
    <source>
        <dbReference type="ARBA" id="ARBA00031802"/>
    </source>
</evidence>
<dbReference type="InterPro" id="IPR050787">
    <property type="entry name" value="Natriuretic_peptide"/>
</dbReference>
<dbReference type="AlphaFoldDB" id="A0A7J7ZZV0"/>
<feature type="compositionally biased region" description="Basic and acidic residues" evidence="11">
    <location>
        <begin position="39"/>
        <end position="60"/>
    </location>
</feature>
<dbReference type="PANTHER" id="PTHR14066:SF10">
    <property type="entry name" value="NATRIURETIC PEPTIDES B"/>
    <property type="match status" value="1"/>
</dbReference>
<dbReference type="GO" id="GO:0007168">
    <property type="term" value="P:receptor guanylyl cyclase signaling pathway"/>
    <property type="evidence" value="ECO:0007669"/>
    <property type="project" value="TreeGrafter"/>
</dbReference>
<sequence>MDPQTGLSRALLLLLFLHLMPLGGRSHPRGGPSPGPHLELSRVQELRDHLPGTAGERQEEQTTPEPLQQGRSSKAAGAARQAASAAGLGPRDHVLQSPKRMRDSGCFGGRMDRIGTSTGLGCNVLKSH</sequence>
<keyword evidence="4 12" id="KW-0732">Signal</keyword>
<evidence type="ECO:0000256" key="10">
    <source>
        <dbReference type="ARBA" id="ARBA00045790"/>
    </source>
</evidence>
<dbReference type="GO" id="GO:0005179">
    <property type="term" value="F:hormone activity"/>
    <property type="evidence" value="ECO:0007669"/>
    <property type="project" value="InterPro"/>
</dbReference>
<dbReference type="EMBL" id="JABWUV010000002">
    <property type="protein sequence ID" value="KAF6379575.1"/>
    <property type="molecule type" value="Genomic_DNA"/>
</dbReference>
<proteinExistence type="predicted"/>